<name>A0AAU9SN01_THLAR</name>
<evidence type="ECO:0000256" key="7">
    <source>
        <dbReference type="SAM" id="MobiDB-lite"/>
    </source>
</evidence>
<evidence type="ECO:0000256" key="6">
    <source>
        <dbReference type="RuleBase" id="RU369045"/>
    </source>
</evidence>
<proteinExistence type="inferred from homology"/>
<evidence type="ECO:0000256" key="2">
    <source>
        <dbReference type="ARBA" id="ARBA00022741"/>
    </source>
</evidence>
<dbReference type="FunFam" id="3.40.50.300:FF:000258">
    <property type="entry name" value="Ribulose bisphosphate carboxylase/oxygenase activase, chloroplastic"/>
    <property type="match status" value="1"/>
</dbReference>
<dbReference type="InterPro" id="IPR027417">
    <property type="entry name" value="P-loop_NTPase"/>
</dbReference>
<sequence length="465" mass="52004">MALANISLRFKFPPQQSSSSSTFNNTLISHRRTSSIACSKPSSLSAGDDGGDSGAKPRKLSEQSSWEAKDSEGKDYLYRLGAESDNVNIAVGARAGMIDDVFIGDFLGKDSDIVFDYRQKATRSFEHLQGDYYIAPTFMDKVAVHIVKNYLASSLNIKIPLILGIWGGKGQGKTFQTELIFKTMGVEPVIMSAGELESDRAGEPGKLIRDRYRTASQVIQNQGKMSVLMINDIDAGLGRFGETQMTVNNQIVVGTLMNLADNPTRVSVGQDWREADVVNRVPLIVTGNDFSRLYAPLIREGRMEKFYWQPTREDIVNIVSRMYEKDGISRKDVVSIVDKFPNQALDFYGALRSRTYDRSILKWVDDAGGIETLGKTLLRRKKTEEVPQFIPPEVNAIAGFTVIYLILLDLVPGDPMKGLFHNDDIDWCKQQTVEALLESGYSLIMEQKLIMETKLSKEYMKNIDD</sequence>
<protein>
    <recommendedName>
        <fullName evidence="6">Ribulose bisphosphate carboxylase/oxygenase activase, chloroplastic</fullName>
        <shortName evidence="6">RA</shortName>
        <shortName evidence="6">RuBisCO activase</shortName>
    </recommendedName>
</protein>
<dbReference type="InterPro" id="IPR048571">
    <property type="entry name" value="RuBisCO_activase_AAA_helical"/>
</dbReference>
<dbReference type="GO" id="GO:0016887">
    <property type="term" value="F:ATP hydrolysis activity"/>
    <property type="evidence" value="ECO:0007669"/>
    <property type="project" value="UniProtKB-UniRule"/>
</dbReference>
<comment type="function">
    <text evidence="4 6">Activation of RuBisCO (ribulose-1,5-bisphosphate carboxylase/oxygenase; EC 4.1.1.39) involves the ATP-dependent carboxylation of the epsilon-amino group of lysine leading to a carbamate structure.</text>
</comment>
<dbReference type="Gene3D" id="3.40.50.300">
    <property type="entry name" value="P-loop containing nucleotide triphosphate hydrolases"/>
    <property type="match status" value="1"/>
</dbReference>
<dbReference type="GO" id="GO:0009570">
    <property type="term" value="C:chloroplast stroma"/>
    <property type="evidence" value="ECO:0007669"/>
    <property type="project" value="UniProtKB-SubCell"/>
</dbReference>
<evidence type="ECO:0000256" key="5">
    <source>
        <dbReference type="ARBA" id="ARBA00025781"/>
    </source>
</evidence>
<dbReference type="AlphaFoldDB" id="A0AAU9SN01"/>
<evidence type="ECO:0000313" key="10">
    <source>
        <dbReference type="EMBL" id="CAH2067009.1"/>
    </source>
</evidence>
<evidence type="ECO:0000256" key="4">
    <source>
        <dbReference type="ARBA" id="ARBA00025556"/>
    </source>
</evidence>
<dbReference type="Pfam" id="PF00004">
    <property type="entry name" value="AAA"/>
    <property type="match status" value="1"/>
</dbReference>
<organism evidence="10 11">
    <name type="scientific">Thlaspi arvense</name>
    <name type="common">Field penny-cress</name>
    <dbReference type="NCBI Taxonomy" id="13288"/>
    <lineage>
        <taxon>Eukaryota</taxon>
        <taxon>Viridiplantae</taxon>
        <taxon>Streptophyta</taxon>
        <taxon>Embryophyta</taxon>
        <taxon>Tracheophyta</taxon>
        <taxon>Spermatophyta</taxon>
        <taxon>Magnoliopsida</taxon>
        <taxon>eudicotyledons</taxon>
        <taxon>Gunneridae</taxon>
        <taxon>Pentapetalae</taxon>
        <taxon>rosids</taxon>
        <taxon>malvids</taxon>
        <taxon>Brassicales</taxon>
        <taxon>Brassicaceae</taxon>
        <taxon>Thlaspideae</taxon>
        <taxon>Thlaspi</taxon>
    </lineage>
</organism>
<gene>
    <name evidence="10" type="ORF">TAV2_LOCUS17713</name>
</gene>
<evidence type="ECO:0000313" key="11">
    <source>
        <dbReference type="Proteomes" id="UP000836841"/>
    </source>
</evidence>
<dbReference type="Proteomes" id="UP000836841">
    <property type="component" value="Chromosome 5"/>
</dbReference>
<keyword evidence="6" id="KW-0934">Plastid</keyword>
<keyword evidence="3 6" id="KW-0067">ATP-binding</keyword>
<comment type="subcellular location">
    <subcellularLocation>
        <location evidence="1 6">Plastid</location>
        <location evidence="1 6">Chloroplast stroma</location>
    </subcellularLocation>
</comment>
<dbReference type="PANTHER" id="PTHR32429:SF11">
    <property type="entry name" value="RIBULOSE BISPHOSPHATE CARBOXYLASE_OXYGENASE ACTIVASE, CHLOROPLASTIC"/>
    <property type="match status" value="1"/>
</dbReference>
<evidence type="ECO:0000256" key="3">
    <source>
        <dbReference type="ARBA" id="ARBA00022840"/>
    </source>
</evidence>
<dbReference type="PANTHER" id="PTHR32429">
    <property type="match status" value="1"/>
</dbReference>
<dbReference type="SUPFAM" id="SSF52540">
    <property type="entry name" value="P-loop containing nucleoside triphosphate hydrolases"/>
    <property type="match status" value="1"/>
</dbReference>
<evidence type="ECO:0000259" key="9">
    <source>
        <dbReference type="Pfam" id="PF21228"/>
    </source>
</evidence>
<dbReference type="GO" id="GO:0046863">
    <property type="term" value="F:ribulose-1,5-bisphosphate carboxylase/oxygenase activator activity"/>
    <property type="evidence" value="ECO:0007669"/>
    <property type="project" value="UniProtKB-UniRule"/>
</dbReference>
<dbReference type="GO" id="GO:0005524">
    <property type="term" value="F:ATP binding"/>
    <property type="evidence" value="ECO:0007669"/>
    <property type="project" value="UniProtKB-UniRule"/>
</dbReference>
<keyword evidence="6" id="KW-0150">Chloroplast</keyword>
<feature type="domain" description="ATPase AAA-type core" evidence="8">
    <location>
        <begin position="165"/>
        <end position="309"/>
    </location>
</feature>
<dbReference type="InterPro" id="IPR044960">
    <property type="entry name" value="RCA-like"/>
</dbReference>
<evidence type="ECO:0000259" key="8">
    <source>
        <dbReference type="Pfam" id="PF00004"/>
    </source>
</evidence>
<evidence type="ECO:0000256" key="1">
    <source>
        <dbReference type="ARBA" id="ARBA00004470"/>
    </source>
</evidence>
<dbReference type="InterPro" id="IPR003959">
    <property type="entry name" value="ATPase_AAA_core"/>
</dbReference>
<comment type="similarity">
    <text evidence="5 6">Belongs to the RuBisCO activase family.</text>
</comment>
<keyword evidence="2 6" id="KW-0547">Nucleotide-binding</keyword>
<feature type="domain" description="Ribulose bisphosphate carboxylase/oxygenase activase AAA helical" evidence="9">
    <location>
        <begin position="312"/>
        <end position="395"/>
    </location>
</feature>
<reference evidence="10 11" key="1">
    <citation type="submission" date="2022-03" db="EMBL/GenBank/DDBJ databases">
        <authorList>
            <person name="Nunn A."/>
            <person name="Chopra R."/>
            <person name="Nunn A."/>
            <person name="Contreras Garrido A."/>
        </authorList>
    </citation>
    <scope>NUCLEOTIDE SEQUENCE [LARGE SCALE GENOMIC DNA]</scope>
</reference>
<feature type="region of interest" description="Disordered" evidence="7">
    <location>
        <begin position="33"/>
        <end position="67"/>
    </location>
</feature>
<accession>A0AAU9SN01</accession>
<dbReference type="Pfam" id="PF21228">
    <property type="entry name" value="RuBisCO_activase_AAA_helical"/>
    <property type="match status" value="1"/>
</dbReference>
<dbReference type="EMBL" id="OU466861">
    <property type="protein sequence ID" value="CAH2067009.1"/>
    <property type="molecule type" value="Genomic_DNA"/>
</dbReference>
<keyword evidence="11" id="KW-1185">Reference proteome</keyword>
<dbReference type="Gene3D" id="1.10.8.1070">
    <property type="match status" value="2"/>
</dbReference>